<dbReference type="EMBL" id="JARQWQ010000001">
    <property type="protein sequence ID" value="KAK2574030.1"/>
    <property type="molecule type" value="Genomic_DNA"/>
</dbReference>
<dbReference type="Gene3D" id="3.30.300.30">
    <property type="match status" value="1"/>
</dbReference>
<dbReference type="SUPFAM" id="SSF56801">
    <property type="entry name" value="Acetyl-CoA synthetase-like"/>
    <property type="match status" value="1"/>
</dbReference>
<dbReference type="AlphaFoldDB" id="A0AAD9R6Z5"/>
<dbReference type="Gene3D" id="3.40.50.12780">
    <property type="entry name" value="N-terminal domain of ligase-like"/>
    <property type="match status" value="1"/>
</dbReference>
<sequence>MLNVIGEAVYDQSGELVCTKAFPCMPIYFWNDPQGLKYKKAYFDKFPGVWAQGDFCSINTLTGGILMLGRSYTVVISDSCRSYSGLQRWNFESLGCTVRKRGNLQHSLCVGQQTDVGERVVLFLKMANGFRLDNELITRVKNTIRQRLSPRHIPQIILETKEIPYTASGKKVEVAVKKILSGEHVTSRGALANPDSLDFYYNIQELKY</sequence>
<dbReference type="PANTHER" id="PTHR42921">
    <property type="entry name" value="ACETOACETYL-COA SYNTHETASE"/>
    <property type="match status" value="1"/>
</dbReference>
<gene>
    <name evidence="1" type="ORF">P5673_000149</name>
</gene>
<organism evidence="1 2">
    <name type="scientific">Acropora cervicornis</name>
    <name type="common">Staghorn coral</name>
    <dbReference type="NCBI Taxonomy" id="6130"/>
    <lineage>
        <taxon>Eukaryota</taxon>
        <taxon>Metazoa</taxon>
        <taxon>Cnidaria</taxon>
        <taxon>Anthozoa</taxon>
        <taxon>Hexacorallia</taxon>
        <taxon>Scleractinia</taxon>
        <taxon>Astrocoeniina</taxon>
        <taxon>Acroporidae</taxon>
        <taxon>Acropora</taxon>
    </lineage>
</organism>
<dbReference type="InterPro" id="IPR042099">
    <property type="entry name" value="ANL_N_sf"/>
</dbReference>
<dbReference type="GO" id="GO:0030729">
    <property type="term" value="F:acetoacetate-CoA ligase activity"/>
    <property type="evidence" value="ECO:0007669"/>
    <property type="project" value="TreeGrafter"/>
</dbReference>
<name>A0AAD9R6Z5_ACRCE</name>
<evidence type="ECO:0000313" key="1">
    <source>
        <dbReference type="EMBL" id="KAK2574030.1"/>
    </source>
</evidence>
<evidence type="ECO:0000313" key="2">
    <source>
        <dbReference type="Proteomes" id="UP001249851"/>
    </source>
</evidence>
<dbReference type="Proteomes" id="UP001249851">
    <property type="component" value="Unassembled WGS sequence"/>
</dbReference>
<comment type="caution">
    <text evidence="1">The sequence shown here is derived from an EMBL/GenBank/DDBJ whole genome shotgun (WGS) entry which is preliminary data.</text>
</comment>
<reference evidence="1" key="1">
    <citation type="journal article" date="2023" name="G3 (Bethesda)">
        <title>Whole genome assembly and annotation of the endangered Caribbean coral Acropora cervicornis.</title>
        <authorList>
            <person name="Selwyn J.D."/>
            <person name="Vollmer S.V."/>
        </authorList>
    </citation>
    <scope>NUCLEOTIDE SEQUENCE</scope>
    <source>
        <strain evidence="1">K2</strain>
    </source>
</reference>
<dbReference type="InterPro" id="IPR045851">
    <property type="entry name" value="AMP-bd_C_sf"/>
</dbReference>
<accession>A0AAD9R6Z5</accession>
<proteinExistence type="predicted"/>
<protein>
    <submittedName>
        <fullName evidence="1">Acetoacetyl-CoA synthetase</fullName>
    </submittedName>
</protein>
<reference evidence="1" key="2">
    <citation type="journal article" date="2023" name="Science">
        <title>Genomic signatures of disease resistance in endangered staghorn corals.</title>
        <authorList>
            <person name="Vollmer S.V."/>
            <person name="Selwyn J.D."/>
            <person name="Despard B.A."/>
            <person name="Roesel C.L."/>
        </authorList>
    </citation>
    <scope>NUCLEOTIDE SEQUENCE</scope>
    <source>
        <strain evidence="1">K2</strain>
    </source>
</reference>
<keyword evidence="2" id="KW-1185">Reference proteome</keyword>
<dbReference type="PANTHER" id="PTHR42921:SF1">
    <property type="entry name" value="ACETOACETYL-COA SYNTHETASE"/>
    <property type="match status" value="1"/>
</dbReference>